<protein>
    <recommendedName>
        <fullName evidence="9">Probable pectate lyase F</fullName>
        <ecNumber evidence="4">4.2.2.2</ecNumber>
    </recommendedName>
</protein>
<evidence type="ECO:0000259" key="13">
    <source>
        <dbReference type="PROSITE" id="PS50119"/>
    </source>
</evidence>
<dbReference type="Gene3D" id="2.20.70.10">
    <property type="match status" value="1"/>
</dbReference>
<comment type="catalytic activity">
    <reaction evidence="1">
        <text>Eliminative cleavage of (1-&gt;4)-alpha-D-galacturonan to give oligosaccharides with 4-deoxy-alpha-D-galact-4-enuronosyl groups at their non-reducing ends.</text>
        <dbReference type="EC" id="4.2.2.2"/>
    </reaction>
</comment>
<evidence type="ECO:0000256" key="10">
    <source>
        <dbReference type="PROSITE-ProRule" id="PRU00024"/>
    </source>
</evidence>
<dbReference type="GO" id="GO:0005576">
    <property type="term" value="C:extracellular region"/>
    <property type="evidence" value="ECO:0007669"/>
    <property type="project" value="UniProtKB-SubCell"/>
</dbReference>
<dbReference type="SMART" id="SM00336">
    <property type="entry name" value="BBOX"/>
    <property type="match status" value="2"/>
</dbReference>
<comment type="subcellular location">
    <subcellularLocation>
        <location evidence="3">Secreted</location>
    </subcellularLocation>
</comment>
<feature type="domain" description="WW" evidence="12">
    <location>
        <begin position="1733"/>
        <end position="1764"/>
    </location>
</feature>
<accession>W4FJD9</accession>
<dbReference type="GO" id="GO:0030570">
    <property type="term" value="F:pectate lyase activity"/>
    <property type="evidence" value="ECO:0007669"/>
    <property type="project" value="UniProtKB-EC"/>
</dbReference>
<evidence type="ECO:0000256" key="3">
    <source>
        <dbReference type="ARBA" id="ARBA00004613"/>
    </source>
</evidence>
<dbReference type="EMBL" id="KI913195">
    <property type="protein sequence ID" value="ETV67612.1"/>
    <property type="molecule type" value="Genomic_DNA"/>
</dbReference>
<keyword evidence="6" id="KW-0732">Signal</keyword>
<dbReference type="CDD" id="cd19757">
    <property type="entry name" value="Bbox1"/>
    <property type="match status" value="2"/>
</dbReference>
<dbReference type="SMART" id="SM00456">
    <property type="entry name" value="WW"/>
    <property type="match status" value="2"/>
</dbReference>
<feature type="region of interest" description="Disordered" evidence="11">
    <location>
        <begin position="1566"/>
        <end position="1586"/>
    </location>
</feature>
<dbReference type="PROSITE" id="PS50119">
    <property type="entry name" value="ZF_BBOX"/>
    <property type="match status" value="2"/>
</dbReference>
<gene>
    <name evidence="14" type="ORF">H257_16210</name>
</gene>
<proteinExistence type="predicted"/>
<dbReference type="InterPro" id="IPR000048">
    <property type="entry name" value="IQ_motif_EF-hand-BS"/>
</dbReference>
<dbReference type="STRING" id="112090.W4FJD9"/>
<evidence type="ECO:0000256" key="11">
    <source>
        <dbReference type="SAM" id="MobiDB-lite"/>
    </source>
</evidence>
<keyword evidence="8" id="KW-0456">Lyase</keyword>
<dbReference type="InterPro" id="IPR004898">
    <property type="entry name" value="Pectate_lyase_PlyH/PlyE-like"/>
</dbReference>
<dbReference type="GO" id="GO:0045490">
    <property type="term" value="P:pectin catabolic process"/>
    <property type="evidence" value="ECO:0007669"/>
    <property type="project" value="TreeGrafter"/>
</dbReference>
<feature type="region of interest" description="Disordered" evidence="11">
    <location>
        <begin position="1451"/>
        <end position="1479"/>
    </location>
</feature>
<evidence type="ECO:0000256" key="6">
    <source>
        <dbReference type="ARBA" id="ARBA00022729"/>
    </source>
</evidence>
<dbReference type="SUPFAM" id="SSF51045">
    <property type="entry name" value="WW domain"/>
    <property type="match status" value="1"/>
</dbReference>
<evidence type="ECO:0000256" key="8">
    <source>
        <dbReference type="ARBA" id="ARBA00023239"/>
    </source>
</evidence>
<keyword evidence="10" id="KW-0862">Zinc</keyword>
<comment type="cofactor">
    <cofactor evidence="2">
        <name>Ca(2+)</name>
        <dbReference type="ChEBI" id="CHEBI:29108"/>
    </cofactor>
</comment>
<feature type="compositionally biased region" description="Basic residues" evidence="11">
    <location>
        <begin position="125"/>
        <end position="135"/>
    </location>
</feature>
<evidence type="ECO:0000256" key="4">
    <source>
        <dbReference type="ARBA" id="ARBA00012272"/>
    </source>
</evidence>
<dbReference type="RefSeq" id="XP_009842870.1">
    <property type="nucleotide sequence ID" value="XM_009844568.1"/>
</dbReference>
<dbReference type="CDD" id="cd00201">
    <property type="entry name" value="WW"/>
    <property type="match status" value="1"/>
</dbReference>
<evidence type="ECO:0000259" key="12">
    <source>
        <dbReference type="PROSITE" id="PS50020"/>
    </source>
</evidence>
<organism evidence="14">
    <name type="scientific">Aphanomyces astaci</name>
    <name type="common">Crayfish plague agent</name>
    <dbReference type="NCBI Taxonomy" id="112090"/>
    <lineage>
        <taxon>Eukaryota</taxon>
        <taxon>Sar</taxon>
        <taxon>Stramenopiles</taxon>
        <taxon>Oomycota</taxon>
        <taxon>Saprolegniomycetes</taxon>
        <taxon>Saprolegniales</taxon>
        <taxon>Verrucalvaceae</taxon>
        <taxon>Aphanomyces</taxon>
    </lineage>
</organism>
<name>W4FJD9_APHAT</name>
<dbReference type="GO" id="GO:0008270">
    <property type="term" value="F:zinc ion binding"/>
    <property type="evidence" value="ECO:0007669"/>
    <property type="project" value="UniProtKB-KW"/>
</dbReference>
<dbReference type="InterPro" id="IPR001202">
    <property type="entry name" value="WW_dom"/>
</dbReference>
<sequence>MSNMQQLMEHLRKIEAGKQTNSRMLRTFQERHRNGIEKDVVGSTSETTINPPRDIYSILLQEHHSPKQASSTTPTNRRPVTPPVIVVPLSLRREKLHEDMARLLVRPSQLTGNAIVAPAPSPPKGGRHSPSKPQHKSSIDPGLQTQLIREQSEEANALRQASDDVAATLTMAQDLIPLSFLLERNMKALCQSKAGAIIQSAFHTFLLHFYADAWQHWKAFVVMSRHAERVAAASFLTRVYRGHRARKACAVLRRQLATLEGLKATAIAQIVTRRSNAALAIQMCFRRHRLQLRKLQVQARHAAATRIQRLTVYNKQRSMALARMLLDARKIHAALKLQKLWRGHCGRRVAARRKVQDRRAKRLQKLSQPDLAIAHRFEAQGAAFRIQGQVRRWLRRRRGRESRAAAREAQAKERVRLLLVRFILRFKRRRRHRQLEADRAVRTKAARLIQRCILQWIQLRKWKLMRMARRKRERQARLALKAKQMNRSQDKVKLPFRAASTAWKLVTRTLRGDKKSPKDVAAVCIQRAWRCAKKRHQVYLKTLYAKLDKAADKRQQMHRHVTRIQKVWRGRRDRRKCTFLWLDKVTRHALAKWKRRRARRRNAAATKIQTKFRVVRAKVLGQAVEHLIQCQHAAARRIQRLVRGRQAVLKVQRQRDARRQCDETLRFCVVALQRCMKLRMDFLAIQSLEGNMGDLVKYPVWLQEQRRFHRSDTSFPIFQILFADYSGLKRELWAGQSAKALAALRLDRSKFVKIFREAFATSDRLMDITSEADRVLAKLKAHPSQSRTSLAFADFVFGIKEMAKLQIKSKKPMDDDDDMKVLQLFWKHLATCKWSKKSKAPDEMKAYTESWLNDQARCIQQMARRQQYQQRGYILMDLKRKEWQNMRAHSAARTIQSLWRTKASRAYMRKLMQTVFRKYIDATSGLPYWTNPRTGYSTWKKPSILGKHDVASPAVPMADDATEYAVHCDNCNIHPIQEMCFQCDEKYCLACFTLLHAKGKTATHQHISIPTCVSCHYQVATRYCSNCKENYCDNCMSYLHAKGTLVYHVAAPLMLLCVDCLGKRAARVHCHTCNKDVCHACAQYHPPEYCHTEPRPFESAPVENERKRLDMIKTNDLFAEEKRIQDAKAFEALQIKCAMRIQRGWRRKVQCKSGVMHMLELHKAHQSTWEKIQRDRQREKQFVYRVKGVFGKAEVLEMDSPTQAILRRLNVYLRHKIEARARALHVALDEYVHLGVPLPGVASIAEGSDHLETSEDLRGWLVPAQALRIQGHVVYAQMVESIGETFIRLSAPYGHMSVDKSVLYSVEFSHDHPTKLKHAASSHAVKVRDLKESKAVTASLRKIGNATQSMALRFDEDSFLGRALNRTAQHIQRSLQRQKFNQSKREREISLLSVQRSFRDRQMYSLRREQSQRWDESSTQRPASIRHVGSIHSAMPGTSNEAPMHLDMAIPSNGSASMANTASVNQPPEEGGGDEGLSAKVDSRTARVVRIYSESLAPMVSALEATATTQVPVDVDLTISTSQGQSAIELPAPKTVESPSSYEIEPSPSDTAMSFVEHNADVLPYDKPTTNVQLDTTGTGYNPATTEYDKEVSASALDYSVPADYYPQQSYTSAAEGTQLPDNVSYSYDQPTYDAQAYADQPTHDPQGSSQDWQQHVVPPQQPTQDDYQLGYDDYYYDQQNYDQQGYYYQPEIDHSYYTQDSTAYVEGAYIAPTYPSYSPTASVHTSYTEPVAATETEWQEAYDPSSGQVYYYNPRTGESVWHQ</sequence>
<evidence type="ECO:0000256" key="1">
    <source>
        <dbReference type="ARBA" id="ARBA00000695"/>
    </source>
</evidence>
<evidence type="ECO:0000256" key="5">
    <source>
        <dbReference type="ARBA" id="ARBA00022525"/>
    </source>
</evidence>
<feature type="region of interest" description="Disordered" evidence="11">
    <location>
        <begin position="113"/>
        <end position="141"/>
    </location>
</feature>
<feature type="compositionally biased region" description="Low complexity" evidence="11">
    <location>
        <begin position="1651"/>
        <end position="1668"/>
    </location>
</feature>
<dbReference type="InterPro" id="IPR000315">
    <property type="entry name" value="Znf_B-box"/>
</dbReference>
<evidence type="ECO:0000256" key="9">
    <source>
        <dbReference type="ARBA" id="ARBA00039895"/>
    </source>
</evidence>
<dbReference type="PANTHER" id="PTHR33407">
    <property type="entry name" value="PECTATE LYASE F-RELATED"/>
    <property type="match status" value="1"/>
</dbReference>
<dbReference type="SMART" id="SM00015">
    <property type="entry name" value="IQ"/>
    <property type="match status" value="8"/>
</dbReference>
<keyword evidence="7" id="KW-0106">Calcium</keyword>
<feature type="compositionally biased region" description="Polar residues" evidence="11">
    <location>
        <begin position="1452"/>
        <end position="1466"/>
    </location>
</feature>
<dbReference type="PANTHER" id="PTHR33407:SF9">
    <property type="entry name" value="PECTATE LYASE F-RELATED"/>
    <property type="match status" value="1"/>
</dbReference>
<dbReference type="Pfam" id="PF00397">
    <property type="entry name" value="WW"/>
    <property type="match status" value="1"/>
</dbReference>
<dbReference type="PROSITE" id="PS50020">
    <property type="entry name" value="WW_DOMAIN_2"/>
    <property type="match status" value="1"/>
</dbReference>
<feature type="domain" description="B box-type" evidence="13">
    <location>
        <begin position="963"/>
        <end position="1009"/>
    </location>
</feature>
<keyword evidence="10" id="KW-0479">Metal-binding</keyword>
<evidence type="ECO:0000256" key="2">
    <source>
        <dbReference type="ARBA" id="ARBA00001913"/>
    </source>
</evidence>
<feature type="region of interest" description="Disordered" evidence="11">
    <location>
        <begin position="1638"/>
        <end position="1668"/>
    </location>
</feature>
<dbReference type="InterPro" id="IPR036020">
    <property type="entry name" value="WW_dom_sf"/>
</dbReference>
<dbReference type="GeneID" id="20818206"/>
<dbReference type="PROSITE" id="PS50096">
    <property type="entry name" value="IQ"/>
    <property type="match status" value="4"/>
</dbReference>
<dbReference type="OrthoDB" id="168235at2759"/>
<dbReference type="EC" id="4.2.2.2" evidence="4"/>
<evidence type="ECO:0000313" key="14">
    <source>
        <dbReference type="EMBL" id="ETV67612.1"/>
    </source>
</evidence>
<feature type="compositionally biased region" description="Polar residues" evidence="11">
    <location>
        <begin position="1568"/>
        <end position="1585"/>
    </location>
</feature>
<keyword evidence="10" id="KW-0863">Zinc-finger</keyword>
<reference evidence="14" key="1">
    <citation type="submission" date="2013-12" db="EMBL/GenBank/DDBJ databases">
        <title>The Genome Sequence of Aphanomyces astaci APO3.</title>
        <authorList>
            <consortium name="The Broad Institute Genomics Platform"/>
            <person name="Russ C."/>
            <person name="Tyler B."/>
            <person name="van West P."/>
            <person name="Dieguez-Uribeondo J."/>
            <person name="Young S.K."/>
            <person name="Zeng Q."/>
            <person name="Gargeya S."/>
            <person name="Fitzgerald M."/>
            <person name="Abouelleil A."/>
            <person name="Alvarado L."/>
            <person name="Chapman S.B."/>
            <person name="Gainer-Dewar J."/>
            <person name="Goldberg J."/>
            <person name="Griggs A."/>
            <person name="Gujja S."/>
            <person name="Hansen M."/>
            <person name="Howarth C."/>
            <person name="Imamovic A."/>
            <person name="Ireland A."/>
            <person name="Larimer J."/>
            <person name="McCowan C."/>
            <person name="Murphy C."/>
            <person name="Pearson M."/>
            <person name="Poon T.W."/>
            <person name="Priest M."/>
            <person name="Roberts A."/>
            <person name="Saif S."/>
            <person name="Shea T."/>
            <person name="Sykes S."/>
            <person name="Wortman J."/>
            <person name="Nusbaum C."/>
            <person name="Birren B."/>
        </authorList>
    </citation>
    <scope>NUCLEOTIDE SEQUENCE [LARGE SCALE GENOMIC DNA]</scope>
    <source>
        <strain evidence="14">APO3</strain>
    </source>
</reference>
<keyword evidence="5" id="KW-0964">Secreted</keyword>
<dbReference type="VEuPathDB" id="FungiDB:H257_16210"/>
<evidence type="ECO:0000256" key="7">
    <source>
        <dbReference type="ARBA" id="ARBA00022837"/>
    </source>
</evidence>
<feature type="domain" description="B box-type" evidence="13">
    <location>
        <begin position="1007"/>
        <end position="1053"/>
    </location>
</feature>